<reference evidence="2" key="1">
    <citation type="submission" date="2018-05" db="EMBL/GenBank/DDBJ databases">
        <authorList>
            <person name="Lanie J.A."/>
            <person name="Ng W.-L."/>
            <person name="Kazmierczak K.M."/>
            <person name="Andrzejewski T.M."/>
            <person name="Davidsen T.M."/>
            <person name="Wayne K.J."/>
            <person name="Tettelin H."/>
            <person name="Glass J.I."/>
            <person name="Rusch D."/>
            <person name="Podicherti R."/>
            <person name="Tsui H.-C.T."/>
            <person name="Winkler M.E."/>
        </authorList>
    </citation>
    <scope>NUCLEOTIDE SEQUENCE</scope>
</reference>
<dbReference type="PANTHER" id="PTHR46388">
    <property type="entry name" value="NHL REPEAT-CONTAINING PROTEIN 2"/>
    <property type="match status" value="1"/>
</dbReference>
<dbReference type="EMBL" id="UINC01135487">
    <property type="protein sequence ID" value="SVD19664.1"/>
    <property type="molecule type" value="Genomic_DNA"/>
</dbReference>
<feature type="non-terminal residue" evidence="2">
    <location>
        <position position="267"/>
    </location>
</feature>
<feature type="domain" description="Teneurin NHL" evidence="1">
    <location>
        <begin position="164"/>
        <end position="203"/>
    </location>
</feature>
<dbReference type="InterPro" id="IPR011042">
    <property type="entry name" value="6-blade_b-propeller_TolB-like"/>
</dbReference>
<dbReference type="AlphaFoldDB" id="A0A382TBZ3"/>
<evidence type="ECO:0000313" key="2">
    <source>
        <dbReference type="EMBL" id="SVD19664.1"/>
    </source>
</evidence>
<name>A0A382TBZ3_9ZZZZ</name>
<organism evidence="2">
    <name type="scientific">marine metagenome</name>
    <dbReference type="NCBI Taxonomy" id="408172"/>
    <lineage>
        <taxon>unclassified sequences</taxon>
        <taxon>metagenomes</taxon>
        <taxon>ecological metagenomes</taxon>
    </lineage>
</organism>
<accession>A0A382TBZ3</accession>
<dbReference type="PANTHER" id="PTHR46388:SF2">
    <property type="entry name" value="NHL REPEAT-CONTAINING PROTEIN 2"/>
    <property type="match status" value="1"/>
</dbReference>
<dbReference type="Pfam" id="PF25021">
    <property type="entry name" value="TEN_NHL"/>
    <property type="match status" value="1"/>
</dbReference>
<dbReference type="Gene3D" id="2.120.10.30">
    <property type="entry name" value="TolB, C-terminal domain"/>
    <property type="match status" value="2"/>
</dbReference>
<gene>
    <name evidence="2" type="ORF">METZ01_LOCUS372518</name>
</gene>
<protein>
    <recommendedName>
        <fullName evidence="1">Teneurin NHL domain-containing protein</fullName>
    </recommendedName>
</protein>
<sequence length="267" mass="28407">MKTTLIALLEGLPAGCAVNARFILLLTVILAFQSRAATIDTFVGTGEPGYTGDGGPASKARINGPFGVVRGPDRALYLCDTFNHAIRRVDGKSGIITTVAGTGQKGWSGDGGLATKARLNEPYEVRFDRAGHMFFVEMKNHLIRRVDTQTGRISTVAGTGDAGFSGDGGQAVKARLKAPHSIQFGPNGNLYICDIGNHRIRRVNLGNGRIITFAGTGERKRTPDGAPIAGTPLNGPRAIDFAGHQMWLALREGNAGYRLDLKKATIH</sequence>
<evidence type="ECO:0000259" key="1">
    <source>
        <dbReference type="Pfam" id="PF25021"/>
    </source>
</evidence>
<dbReference type="SUPFAM" id="SSF63829">
    <property type="entry name" value="Calcium-dependent phosphotriesterase"/>
    <property type="match status" value="1"/>
</dbReference>
<proteinExistence type="predicted"/>
<dbReference type="InterPro" id="IPR056822">
    <property type="entry name" value="TEN_NHL"/>
</dbReference>